<dbReference type="Pfam" id="PF25084">
    <property type="entry name" value="LbH_EIF2B"/>
    <property type="match status" value="1"/>
</dbReference>
<evidence type="ECO:0000259" key="8">
    <source>
        <dbReference type="PROSITE" id="PS51363"/>
    </source>
</evidence>
<dbReference type="InterPro" id="IPR051956">
    <property type="entry name" value="eIF2B_epsilon"/>
</dbReference>
<evidence type="ECO:0000256" key="2">
    <source>
        <dbReference type="ARBA" id="ARBA00007878"/>
    </source>
</evidence>
<evidence type="ECO:0000256" key="5">
    <source>
        <dbReference type="ARBA" id="ARBA00044345"/>
    </source>
</evidence>
<dbReference type="SUPFAM" id="SSF53448">
    <property type="entry name" value="Nucleotide-diphospho-sugar transferases"/>
    <property type="match status" value="1"/>
</dbReference>
<dbReference type="Gene3D" id="2.160.10.10">
    <property type="entry name" value="Hexapeptide repeat proteins"/>
    <property type="match status" value="1"/>
</dbReference>
<sequence length="719" mass="80567">MPPKNKRPQQHGDDEVEEPLQAVILTDSYDARFLPISHELPRCLMPLCNIPLIEYTLEVLAISDVRDVFVVCSSHIDKIKAYFDESSRWMNPKGKLNVKIVACPDAMSVGDALRELDARQLITNDFILTSGDLVSNIKLDKAIEDHRARKKTDKNAIMTMVVKEAARSHTSRPLEGASIFVLDPVAGQCLYYEPVEALPKKDRIEFAPSLFEQHQEIELRNDLVDPRVDICSVEVPALFTENFDWQRLRRDFVHGIITSDILGKTIYTHLVSEAYIAHIQNERIYNAVSMHVLNRWAFPIVPETNLSPGDDYEFSRGNIYKAGNVILSRSCIVDENVQIGAGTVVGENSTVRRSVIGKNCQIGSNVNLDGVYLWDGVVIGNHCHIQQSILAQNVSILDHTNIDHGSILSKGVTVGPNATIPKYSRLSLEPQPKNNMFESSDEEDDGDNGKKKRARKAGPDASFFSLGLEHEHVLHGDHAPVYIWTHYANDDDDVDERNIKLDTLAYDIRDLVLDEHELSESASDIGESSDDESDLASVGEAFNLNVDDSKKSEEFKKEMALTIERSLVEDHTVDTAALEITGLRMSSNGKYSDVREILIPLLINQIDLSNPVASMKKVLTKWGPLVDKVMHKSEDQVHILSLLQKHCATNPALGKIFLGSLQILYNIDVIEEDAVMTWYTTGASKDGNAEELKLRDKATKFVEWLNEAEEESEEDSDED</sequence>
<dbReference type="EMBL" id="MCGT01000002">
    <property type="protein sequence ID" value="ORX61897.1"/>
    <property type="molecule type" value="Genomic_DNA"/>
</dbReference>
<dbReference type="InterPro" id="IPR044123">
    <property type="entry name" value="W2_eIF2B_epsilon"/>
</dbReference>
<keyword evidence="10" id="KW-1185">Reference proteome</keyword>
<dbReference type="GO" id="GO:0006446">
    <property type="term" value="P:regulation of translational initiation"/>
    <property type="evidence" value="ECO:0007669"/>
    <property type="project" value="EnsemblFungi"/>
</dbReference>
<keyword evidence="3" id="KW-0963">Cytoplasm</keyword>
<dbReference type="AlphaFoldDB" id="A0A1X2GV21"/>
<dbReference type="Pfam" id="PF00483">
    <property type="entry name" value="NTP_transferase"/>
    <property type="match status" value="1"/>
</dbReference>
<dbReference type="PANTHER" id="PTHR45887">
    <property type="entry name" value="TRANSLATION INITIATION FACTOR EIF-2B SUBUNIT EPSILON"/>
    <property type="match status" value="1"/>
</dbReference>
<comment type="caution">
    <text evidence="9">The sequence shown here is derived from an EMBL/GenBank/DDBJ whole genome shotgun (WGS) entry which is preliminary data.</text>
</comment>
<evidence type="ECO:0000313" key="10">
    <source>
        <dbReference type="Proteomes" id="UP000242146"/>
    </source>
</evidence>
<dbReference type="GO" id="GO:0031369">
    <property type="term" value="F:translation initiation factor binding"/>
    <property type="evidence" value="ECO:0007669"/>
    <property type="project" value="InterPro"/>
</dbReference>
<name>A0A1X2GV21_9FUNG</name>
<gene>
    <name evidence="9" type="ORF">DM01DRAFT_1379780</name>
</gene>
<dbReference type="Gene3D" id="3.90.550.10">
    <property type="entry name" value="Spore Coat Polysaccharide Biosynthesis Protein SpsA, Chain A"/>
    <property type="match status" value="1"/>
</dbReference>
<dbReference type="FunFam" id="3.90.550.10:FF:000066">
    <property type="entry name" value="Translation initiation factor eIF-2B subunit epsilon"/>
    <property type="match status" value="1"/>
</dbReference>
<dbReference type="GO" id="GO:0003743">
    <property type="term" value="F:translation initiation factor activity"/>
    <property type="evidence" value="ECO:0007669"/>
    <property type="project" value="EnsemblFungi"/>
</dbReference>
<dbReference type="GO" id="GO:0005851">
    <property type="term" value="C:eukaryotic translation initiation factor 2B complex"/>
    <property type="evidence" value="ECO:0007669"/>
    <property type="project" value="EnsemblFungi"/>
</dbReference>
<dbReference type="Pfam" id="PF02020">
    <property type="entry name" value="W2"/>
    <property type="match status" value="1"/>
</dbReference>
<organism evidence="9 10">
    <name type="scientific">Hesseltinella vesiculosa</name>
    <dbReference type="NCBI Taxonomy" id="101127"/>
    <lineage>
        <taxon>Eukaryota</taxon>
        <taxon>Fungi</taxon>
        <taxon>Fungi incertae sedis</taxon>
        <taxon>Mucoromycota</taxon>
        <taxon>Mucoromycotina</taxon>
        <taxon>Mucoromycetes</taxon>
        <taxon>Mucorales</taxon>
        <taxon>Cunninghamellaceae</taxon>
        <taxon>Hesseltinella</taxon>
    </lineage>
</organism>
<comment type="subcellular location">
    <subcellularLocation>
        <location evidence="1">Cytoplasm</location>
        <location evidence="1">Cytosol</location>
    </subcellularLocation>
</comment>
<dbReference type="PANTHER" id="PTHR45887:SF1">
    <property type="entry name" value="TRANSLATION INITIATION FACTOR EIF-2B SUBUNIT EPSILON"/>
    <property type="match status" value="1"/>
</dbReference>
<dbReference type="OrthoDB" id="424572at2759"/>
<dbReference type="InterPro" id="IPR003307">
    <property type="entry name" value="W2_domain"/>
</dbReference>
<dbReference type="CDD" id="cd11558">
    <property type="entry name" value="W2_eIF2B_epsilon"/>
    <property type="match status" value="1"/>
</dbReference>
<dbReference type="Proteomes" id="UP000242146">
    <property type="component" value="Unassembled WGS sequence"/>
</dbReference>
<dbReference type="CDD" id="cd04197">
    <property type="entry name" value="eIF-2B_epsilon_N"/>
    <property type="match status" value="1"/>
</dbReference>
<reference evidence="9 10" key="1">
    <citation type="submission" date="2016-07" db="EMBL/GenBank/DDBJ databases">
        <title>Pervasive Adenine N6-methylation of Active Genes in Fungi.</title>
        <authorList>
            <consortium name="DOE Joint Genome Institute"/>
            <person name="Mondo S.J."/>
            <person name="Dannebaum R.O."/>
            <person name="Kuo R.C."/>
            <person name="Labutti K."/>
            <person name="Haridas S."/>
            <person name="Kuo A."/>
            <person name="Salamov A."/>
            <person name="Ahrendt S.R."/>
            <person name="Lipzen A."/>
            <person name="Sullivan W."/>
            <person name="Andreopoulos W.B."/>
            <person name="Clum A."/>
            <person name="Lindquist E."/>
            <person name="Daum C."/>
            <person name="Ramamoorthy G.K."/>
            <person name="Gryganskyi A."/>
            <person name="Culley D."/>
            <person name="Magnuson J.K."/>
            <person name="James T.Y."/>
            <person name="O'Malley M.A."/>
            <person name="Stajich J.E."/>
            <person name="Spatafora J.W."/>
            <person name="Visel A."/>
            <person name="Grigoriev I.V."/>
        </authorList>
    </citation>
    <scope>NUCLEOTIDE SEQUENCE [LARGE SCALE GENOMIC DNA]</scope>
    <source>
        <strain evidence="9 10">NRRL 3301</strain>
    </source>
</reference>
<evidence type="ECO:0000256" key="1">
    <source>
        <dbReference type="ARBA" id="ARBA00004514"/>
    </source>
</evidence>
<protein>
    <recommendedName>
        <fullName evidence="4">Translation initiation factor eIF2B subunit epsilon</fullName>
    </recommendedName>
    <alternativeName>
        <fullName evidence="5">eIF2B GDP-GTP exchange factor subunit epsilon</fullName>
    </alternativeName>
</protein>
<dbReference type="GO" id="GO:0002183">
    <property type="term" value="P:cytoplasmic translational initiation"/>
    <property type="evidence" value="ECO:0007669"/>
    <property type="project" value="EnsemblFungi"/>
</dbReference>
<evidence type="ECO:0000313" key="9">
    <source>
        <dbReference type="EMBL" id="ORX61897.1"/>
    </source>
</evidence>
<dbReference type="GO" id="GO:0005085">
    <property type="term" value="F:guanyl-nucleotide exchange factor activity"/>
    <property type="evidence" value="ECO:0007669"/>
    <property type="project" value="EnsemblFungi"/>
</dbReference>
<comment type="similarity">
    <text evidence="2">Belongs to the eIF-2B gamma/epsilon subunits family.</text>
</comment>
<feature type="region of interest" description="Disordered" evidence="7">
    <location>
        <begin position="423"/>
        <end position="455"/>
    </location>
</feature>
<feature type="domain" description="W2" evidence="8">
    <location>
        <begin position="545"/>
        <end position="715"/>
    </location>
</feature>
<evidence type="ECO:0000256" key="3">
    <source>
        <dbReference type="ARBA" id="ARBA00022490"/>
    </source>
</evidence>
<proteinExistence type="inferred from homology"/>
<dbReference type="InterPro" id="IPR005835">
    <property type="entry name" value="NTP_transferase_dom"/>
</dbReference>
<dbReference type="SMART" id="SM00515">
    <property type="entry name" value="eIF5C"/>
    <property type="match status" value="1"/>
</dbReference>
<accession>A0A1X2GV21</accession>
<evidence type="ECO:0000256" key="6">
    <source>
        <dbReference type="ARBA" id="ARBA00046432"/>
    </source>
</evidence>
<dbReference type="InterPro" id="IPR029044">
    <property type="entry name" value="Nucleotide-diphossugar_trans"/>
</dbReference>
<evidence type="ECO:0000256" key="7">
    <source>
        <dbReference type="SAM" id="MobiDB-lite"/>
    </source>
</evidence>
<dbReference type="InterPro" id="IPR016024">
    <property type="entry name" value="ARM-type_fold"/>
</dbReference>
<dbReference type="GO" id="GO:0005829">
    <property type="term" value="C:cytosol"/>
    <property type="evidence" value="ECO:0007669"/>
    <property type="project" value="UniProtKB-SubCell"/>
</dbReference>
<dbReference type="InterPro" id="IPR056764">
    <property type="entry name" value="LbH_EIF2B3/5"/>
</dbReference>
<evidence type="ECO:0000256" key="4">
    <source>
        <dbReference type="ARBA" id="ARBA00044144"/>
    </source>
</evidence>
<dbReference type="STRING" id="101127.A0A1X2GV21"/>
<dbReference type="PROSITE" id="PS51363">
    <property type="entry name" value="W2"/>
    <property type="match status" value="1"/>
</dbReference>
<dbReference type="Gene3D" id="1.25.40.180">
    <property type="match status" value="1"/>
</dbReference>
<comment type="subunit">
    <text evidence="6">Component of the translation initiation factor 2B (eIF2B) complex which is a heterodecamer of two sets of five different subunits: alpha, beta, gamma, delta and epsilon. Subunits alpha, beta and delta comprise a regulatory subcomplex and subunits epsilon and gamma comprise a catalytic subcomplex. Within the complex, the hexameric regulatory complex resides at the center, with the two heterodimeric catalytic subcomplexes bound on opposite sides.</text>
</comment>
<dbReference type="InterPro" id="IPR035543">
    <property type="entry name" value="eIF-2B_epsilon_N"/>
</dbReference>
<dbReference type="SUPFAM" id="SSF48371">
    <property type="entry name" value="ARM repeat"/>
    <property type="match status" value="1"/>
</dbReference>